<dbReference type="AlphaFoldDB" id="A0AAV4SPV9"/>
<organism evidence="1 2">
    <name type="scientific">Caerostris extrusa</name>
    <name type="common">Bark spider</name>
    <name type="synonym">Caerostris bankana</name>
    <dbReference type="NCBI Taxonomy" id="172846"/>
    <lineage>
        <taxon>Eukaryota</taxon>
        <taxon>Metazoa</taxon>
        <taxon>Ecdysozoa</taxon>
        <taxon>Arthropoda</taxon>
        <taxon>Chelicerata</taxon>
        <taxon>Arachnida</taxon>
        <taxon>Araneae</taxon>
        <taxon>Araneomorphae</taxon>
        <taxon>Entelegynae</taxon>
        <taxon>Araneoidea</taxon>
        <taxon>Araneidae</taxon>
        <taxon>Caerostris</taxon>
    </lineage>
</organism>
<protein>
    <submittedName>
        <fullName evidence="1">Uncharacterized protein</fullName>
    </submittedName>
</protein>
<keyword evidence="2" id="KW-1185">Reference proteome</keyword>
<dbReference type="Proteomes" id="UP001054945">
    <property type="component" value="Unassembled WGS sequence"/>
</dbReference>
<reference evidence="1 2" key="1">
    <citation type="submission" date="2021-06" db="EMBL/GenBank/DDBJ databases">
        <title>Caerostris extrusa draft genome.</title>
        <authorList>
            <person name="Kono N."/>
            <person name="Arakawa K."/>
        </authorList>
    </citation>
    <scope>NUCLEOTIDE SEQUENCE [LARGE SCALE GENOMIC DNA]</scope>
</reference>
<name>A0AAV4SPV9_CAEEX</name>
<sequence>MPAKLSGWAYFSTTMHISVHPIKGTPYGMREEIAYCNRYGDGDLYSELSKRQEQQVRIKTMSEYQNKLPCTLSKRIQKDFGISPEDASENEFSLVCVGERTFYGRQDVIAMPTQYA</sequence>
<gene>
    <name evidence="1" type="ORF">CEXT_443991</name>
</gene>
<proteinExistence type="predicted"/>
<evidence type="ECO:0000313" key="1">
    <source>
        <dbReference type="EMBL" id="GIY35339.1"/>
    </source>
</evidence>
<comment type="caution">
    <text evidence="1">The sequence shown here is derived from an EMBL/GenBank/DDBJ whole genome shotgun (WGS) entry which is preliminary data.</text>
</comment>
<dbReference type="EMBL" id="BPLR01009895">
    <property type="protein sequence ID" value="GIY35339.1"/>
    <property type="molecule type" value="Genomic_DNA"/>
</dbReference>
<accession>A0AAV4SPV9</accession>
<evidence type="ECO:0000313" key="2">
    <source>
        <dbReference type="Proteomes" id="UP001054945"/>
    </source>
</evidence>